<dbReference type="EMBL" id="BAABAL010000004">
    <property type="protein sequence ID" value="GAA3989166.1"/>
    <property type="molecule type" value="Genomic_DNA"/>
</dbReference>
<keyword evidence="2" id="KW-1185">Reference proteome</keyword>
<proteinExistence type="predicted"/>
<name>A0ABP7QWL4_9PSEU</name>
<accession>A0ABP7QWL4</accession>
<reference evidence="2" key="1">
    <citation type="journal article" date="2019" name="Int. J. Syst. Evol. Microbiol.">
        <title>The Global Catalogue of Microorganisms (GCM) 10K type strain sequencing project: providing services to taxonomists for standard genome sequencing and annotation.</title>
        <authorList>
            <consortium name="The Broad Institute Genomics Platform"/>
            <consortium name="The Broad Institute Genome Sequencing Center for Infectious Disease"/>
            <person name="Wu L."/>
            <person name="Ma J."/>
        </authorList>
    </citation>
    <scope>NUCLEOTIDE SEQUENCE [LARGE SCALE GENOMIC DNA]</scope>
    <source>
        <strain evidence="2">JCM 17342</strain>
    </source>
</reference>
<dbReference type="Proteomes" id="UP001501747">
    <property type="component" value="Unassembled WGS sequence"/>
</dbReference>
<protein>
    <submittedName>
        <fullName evidence="1">Uncharacterized protein</fullName>
    </submittedName>
</protein>
<gene>
    <name evidence="1" type="ORF">GCM10022247_04600</name>
</gene>
<evidence type="ECO:0000313" key="2">
    <source>
        <dbReference type="Proteomes" id="UP001501747"/>
    </source>
</evidence>
<organism evidence="1 2">
    <name type="scientific">Allokutzneria multivorans</name>
    <dbReference type="NCBI Taxonomy" id="1142134"/>
    <lineage>
        <taxon>Bacteria</taxon>
        <taxon>Bacillati</taxon>
        <taxon>Actinomycetota</taxon>
        <taxon>Actinomycetes</taxon>
        <taxon>Pseudonocardiales</taxon>
        <taxon>Pseudonocardiaceae</taxon>
        <taxon>Allokutzneria</taxon>
    </lineage>
</organism>
<sequence>MASENSGDYCMYGSVGDLRSQLLQLVEELPISVVLQNKTDALAAAGELSEAWRSTRETDAAEVIRFIHQAVDQLEGVGERFATVGDLVSAYANGI</sequence>
<dbReference type="RefSeq" id="WP_344870779.1">
    <property type="nucleotide sequence ID" value="NZ_BAABAL010000004.1"/>
</dbReference>
<evidence type="ECO:0000313" key="1">
    <source>
        <dbReference type="EMBL" id="GAA3989166.1"/>
    </source>
</evidence>
<comment type="caution">
    <text evidence="1">The sequence shown here is derived from an EMBL/GenBank/DDBJ whole genome shotgun (WGS) entry which is preliminary data.</text>
</comment>